<evidence type="ECO:0000313" key="3">
    <source>
        <dbReference type="Proteomes" id="UP000092445"/>
    </source>
</evidence>
<organism evidence="2 3">
    <name type="scientific">Glossina pallidipes</name>
    <name type="common">Tsetse fly</name>
    <dbReference type="NCBI Taxonomy" id="7398"/>
    <lineage>
        <taxon>Eukaryota</taxon>
        <taxon>Metazoa</taxon>
        <taxon>Ecdysozoa</taxon>
        <taxon>Arthropoda</taxon>
        <taxon>Hexapoda</taxon>
        <taxon>Insecta</taxon>
        <taxon>Pterygota</taxon>
        <taxon>Neoptera</taxon>
        <taxon>Endopterygota</taxon>
        <taxon>Diptera</taxon>
        <taxon>Brachycera</taxon>
        <taxon>Muscomorpha</taxon>
        <taxon>Hippoboscoidea</taxon>
        <taxon>Glossinidae</taxon>
        <taxon>Glossina</taxon>
    </lineage>
</organism>
<protein>
    <submittedName>
        <fullName evidence="2">Uncharacterized protein</fullName>
    </submittedName>
</protein>
<dbReference type="EnsemblMetazoa" id="GPAI026631-RA">
    <property type="protein sequence ID" value="GPAI026631-PA"/>
    <property type="gene ID" value="GPAI026631"/>
</dbReference>
<proteinExistence type="predicted"/>
<sequence length="247" mass="26900">MKCYKCQHLMPTTCCSLAIARRNKIKTRTKCRAKTRTRTTSTANVRVAVSLTTTTSIFMTLLFLLSCSRNVTLARLHSSSSTSTVALHGMSSVGNGPVVGVGNSLTTKDAHVTGFFLNYFLGGYGKPIFISSIPCYSVAVSSFKNCMQILILDLIADALLSSAQRSVKLINISLCDYGKANNLHLRAVNSRNSAYTSYHMSYNMSIKDALTFIPICDRDAEIKNAIRILARSFECGGALILALTITN</sequence>
<dbReference type="Proteomes" id="UP000092445">
    <property type="component" value="Unassembled WGS sequence"/>
</dbReference>
<keyword evidence="3" id="KW-1185">Reference proteome</keyword>
<keyword evidence="1" id="KW-1133">Transmembrane helix</keyword>
<keyword evidence="1" id="KW-0812">Transmembrane</keyword>
<dbReference type="VEuPathDB" id="VectorBase:GPAI026631"/>
<feature type="transmembrane region" description="Helical" evidence="1">
    <location>
        <begin position="43"/>
        <end position="65"/>
    </location>
</feature>
<keyword evidence="1" id="KW-0472">Membrane</keyword>
<reference evidence="3" key="1">
    <citation type="submission" date="2014-03" db="EMBL/GenBank/DDBJ databases">
        <authorList>
            <person name="Aksoy S."/>
            <person name="Warren W."/>
            <person name="Wilson R.K."/>
        </authorList>
    </citation>
    <scope>NUCLEOTIDE SEQUENCE [LARGE SCALE GENOMIC DNA]</scope>
    <source>
        <strain evidence="3">IAEA</strain>
    </source>
</reference>
<evidence type="ECO:0000313" key="2">
    <source>
        <dbReference type="EnsemblMetazoa" id="GPAI026631-PA"/>
    </source>
</evidence>
<dbReference type="AlphaFoldDB" id="A0A1A9ZVW8"/>
<accession>A0A1A9ZVW8</accession>
<name>A0A1A9ZVW8_GLOPL</name>
<evidence type="ECO:0000256" key="1">
    <source>
        <dbReference type="SAM" id="Phobius"/>
    </source>
</evidence>
<reference evidence="2" key="2">
    <citation type="submission" date="2020-05" db="UniProtKB">
        <authorList>
            <consortium name="EnsemblMetazoa"/>
        </authorList>
    </citation>
    <scope>IDENTIFICATION</scope>
    <source>
        <strain evidence="2">IAEA</strain>
    </source>
</reference>